<dbReference type="InParanoid" id="G4ZSK4"/>
<name>G4ZSK4_PHYSP</name>
<dbReference type="RefSeq" id="XP_009531655.1">
    <property type="nucleotide sequence ID" value="XM_009533360.1"/>
</dbReference>
<evidence type="ECO:0000256" key="1">
    <source>
        <dbReference type="ARBA" id="ARBA00004613"/>
    </source>
</evidence>
<evidence type="ECO:0000256" key="2">
    <source>
        <dbReference type="ARBA" id="ARBA00010400"/>
    </source>
</evidence>
<dbReference type="KEGG" id="psoj:PHYSODRAFT_355066"/>
<dbReference type="InterPro" id="IPR031825">
    <property type="entry name" value="RXLR"/>
</dbReference>
<evidence type="ECO:0000256" key="4">
    <source>
        <dbReference type="ARBA" id="ARBA00022729"/>
    </source>
</evidence>
<feature type="signal peptide" evidence="5">
    <location>
        <begin position="1"/>
        <end position="20"/>
    </location>
</feature>
<dbReference type="GeneID" id="20649793"/>
<evidence type="ECO:0000256" key="5">
    <source>
        <dbReference type="RuleBase" id="RU367124"/>
    </source>
</evidence>
<keyword evidence="7" id="KW-1185">Reference proteome</keyword>
<gene>
    <name evidence="6" type="primary">Avh1b-110</name>
    <name evidence="6" type="ORF">PHYSODRAFT_355066</name>
</gene>
<comment type="similarity">
    <text evidence="2 5">Belongs to the RxLR effector family.</text>
</comment>
<dbReference type="Pfam" id="PF16810">
    <property type="entry name" value="RXLR"/>
    <property type="match status" value="1"/>
</dbReference>
<keyword evidence="4 5" id="KW-0732">Signal</keyword>
<dbReference type="AlphaFoldDB" id="G4ZSK4"/>
<comment type="subcellular location">
    <subcellularLocation>
        <location evidence="1 5">Secreted</location>
    </subcellularLocation>
</comment>
<dbReference type="Proteomes" id="UP000002640">
    <property type="component" value="Unassembled WGS sequence"/>
</dbReference>
<evidence type="ECO:0000256" key="3">
    <source>
        <dbReference type="ARBA" id="ARBA00022525"/>
    </source>
</evidence>
<dbReference type="OMA" id="WAVEGKS"/>
<evidence type="ECO:0000313" key="6">
    <source>
        <dbReference type="EMBL" id="EGZ14226.1"/>
    </source>
</evidence>
<keyword evidence="3 5" id="KW-0964">Secreted</keyword>
<evidence type="ECO:0000313" key="7">
    <source>
        <dbReference type="Proteomes" id="UP000002640"/>
    </source>
</evidence>
<comment type="function">
    <text evidence="5">Effector that suppresses plant defense responses during pathogen infection.</text>
</comment>
<organism evidence="6 7">
    <name type="scientific">Phytophthora sojae (strain P6497)</name>
    <name type="common">Soybean stem and root rot agent</name>
    <name type="synonym">Phytophthora megasperma f. sp. glycines</name>
    <dbReference type="NCBI Taxonomy" id="1094619"/>
    <lineage>
        <taxon>Eukaryota</taxon>
        <taxon>Sar</taxon>
        <taxon>Stramenopiles</taxon>
        <taxon>Oomycota</taxon>
        <taxon>Peronosporomycetes</taxon>
        <taxon>Peronosporales</taxon>
        <taxon>Peronosporaceae</taxon>
        <taxon>Phytophthora</taxon>
    </lineage>
</organism>
<sequence>MRVSSLLVIAAGFLLASSEAFSSESSAKLSIQNAARGTRFLRTAALETTRDDEERGVTMNFAGHFRGNKATKKLLNLWYKTGESEASVAAKLGISSVPQALRSQHENWKALVKYKKLLDDRFARFGKRYYNKKRATDQMARWAVEGKSEAWVAGKLGMSMLSKEQMKVHRNFKAFDLFLQYQKGVASVRVG</sequence>
<feature type="chain" id="PRO_5044959453" description="RxLR effector protein" evidence="5">
    <location>
        <begin position="21"/>
        <end position="191"/>
    </location>
</feature>
<accession>G4ZSK4</accession>
<comment type="domain">
    <text evidence="5">The RxLR-dEER motif acts to carry the protein into the host cell cytoplasm through binding to cell surface phosphatidylinositol-3-phosphate.</text>
</comment>
<proteinExistence type="inferred from homology"/>
<dbReference type="EMBL" id="JH159156">
    <property type="protein sequence ID" value="EGZ14226.1"/>
    <property type="molecule type" value="Genomic_DNA"/>
</dbReference>
<reference evidence="6 7" key="1">
    <citation type="journal article" date="2006" name="Science">
        <title>Phytophthora genome sequences uncover evolutionary origins and mechanisms of pathogenesis.</title>
        <authorList>
            <person name="Tyler B.M."/>
            <person name="Tripathy S."/>
            <person name="Zhang X."/>
            <person name="Dehal P."/>
            <person name="Jiang R.H."/>
            <person name="Aerts A."/>
            <person name="Arredondo F.D."/>
            <person name="Baxter L."/>
            <person name="Bensasson D."/>
            <person name="Beynon J.L."/>
            <person name="Chapman J."/>
            <person name="Damasceno C.M."/>
            <person name="Dorrance A.E."/>
            <person name="Dou D."/>
            <person name="Dickerman A.W."/>
            <person name="Dubchak I.L."/>
            <person name="Garbelotto M."/>
            <person name="Gijzen M."/>
            <person name="Gordon S.G."/>
            <person name="Govers F."/>
            <person name="Grunwald N.J."/>
            <person name="Huang W."/>
            <person name="Ivors K.L."/>
            <person name="Jones R.W."/>
            <person name="Kamoun S."/>
            <person name="Krampis K."/>
            <person name="Lamour K.H."/>
            <person name="Lee M.K."/>
            <person name="McDonald W.H."/>
            <person name="Medina M."/>
            <person name="Meijer H.J."/>
            <person name="Nordberg E.K."/>
            <person name="Maclean D.J."/>
            <person name="Ospina-Giraldo M.D."/>
            <person name="Morris P.F."/>
            <person name="Phuntumart V."/>
            <person name="Putnam N.H."/>
            <person name="Rash S."/>
            <person name="Rose J.K."/>
            <person name="Sakihama Y."/>
            <person name="Salamov A.A."/>
            <person name="Savidor A."/>
            <person name="Scheuring C.F."/>
            <person name="Smith B.M."/>
            <person name="Sobral B.W."/>
            <person name="Terry A."/>
            <person name="Torto-Alalibo T.A."/>
            <person name="Win J."/>
            <person name="Xu Z."/>
            <person name="Zhang H."/>
            <person name="Grigoriev I.V."/>
            <person name="Rokhsar D.S."/>
            <person name="Boore J.L."/>
        </authorList>
    </citation>
    <scope>NUCLEOTIDE SEQUENCE [LARGE SCALE GENOMIC DNA]</scope>
    <source>
        <strain evidence="6 7">P6497</strain>
    </source>
</reference>
<protein>
    <recommendedName>
        <fullName evidence="5">RxLR effector protein</fullName>
    </recommendedName>
</protein>